<reference evidence="2 3" key="1">
    <citation type="submission" date="2018-08" db="EMBL/GenBank/DDBJ databases">
        <title>Draft genome sequence of Rhodobacter sphaeroides FY.</title>
        <authorList>
            <person name="Rayyan A."/>
            <person name="Meyer T.E."/>
            <person name="Kyndt J.A."/>
        </authorList>
    </citation>
    <scope>NUCLEOTIDE SEQUENCE [LARGE SCALE GENOMIC DNA]</scope>
    <source>
        <strain evidence="2 3">FY</strain>
    </source>
</reference>
<proteinExistence type="predicted"/>
<evidence type="ECO:0000313" key="2">
    <source>
        <dbReference type="EMBL" id="RHZ90448.1"/>
    </source>
</evidence>
<feature type="transmembrane region" description="Helical" evidence="1">
    <location>
        <begin position="44"/>
        <end position="77"/>
    </location>
</feature>
<accession>A0AAX1UEC9</accession>
<gene>
    <name evidence="2" type="ORF">D1114_23210</name>
</gene>
<evidence type="ECO:0000313" key="3">
    <source>
        <dbReference type="Proteomes" id="UP000266305"/>
    </source>
</evidence>
<organism evidence="2 3">
    <name type="scientific">Cereibacter sphaeroides</name>
    <name type="common">Rhodobacter sphaeroides</name>
    <dbReference type="NCBI Taxonomy" id="1063"/>
    <lineage>
        <taxon>Bacteria</taxon>
        <taxon>Pseudomonadati</taxon>
        <taxon>Pseudomonadota</taxon>
        <taxon>Alphaproteobacteria</taxon>
        <taxon>Rhodobacterales</taxon>
        <taxon>Paracoccaceae</taxon>
        <taxon>Cereibacter</taxon>
    </lineage>
</organism>
<evidence type="ECO:0000256" key="1">
    <source>
        <dbReference type="SAM" id="Phobius"/>
    </source>
</evidence>
<comment type="caution">
    <text evidence="2">The sequence shown here is derived from an EMBL/GenBank/DDBJ whole genome shotgun (WGS) entry which is preliminary data.</text>
</comment>
<keyword evidence="1" id="KW-0472">Membrane</keyword>
<protein>
    <submittedName>
        <fullName evidence="2">Uncharacterized protein</fullName>
    </submittedName>
</protein>
<dbReference type="Proteomes" id="UP000266305">
    <property type="component" value="Unassembled WGS sequence"/>
</dbReference>
<name>A0AAX1UEC9_CERSP</name>
<keyword evidence="1" id="KW-1133">Transmembrane helix</keyword>
<keyword evidence="1" id="KW-0812">Transmembrane</keyword>
<sequence length="86" mass="7837">MIKENLPKLVAAAGATLGSVGAITAVSSSGAVSGLGAVGITSGLATVGGVVGGGMATGLVITAAAPLVVGGAALVIFKAATRKFGS</sequence>
<dbReference type="EMBL" id="QWGP01000060">
    <property type="protein sequence ID" value="RHZ90448.1"/>
    <property type="molecule type" value="Genomic_DNA"/>
</dbReference>
<dbReference type="AlphaFoldDB" id="A0AAX1UEC9"/>